<sequence>MRTTHRILLRIWYDPACDFSKVVIGYLNRGASGNCSTIHGSEVTRLENRYIVINHHFAYEEEVYIPYHRIWWITYDSRMIWSRTHR</sequence>
<proteinExistence type="predicted"/>
<dbReference type="eggNOG" id="arCOG01302">
    <property type="taxonomic scope" value="Archaea"/>
</dbReference>
<feature type="domain" description="MJ1316 RNA cyclic group end recognition" evidence="1">
    <location>
        <begin position="1"/>
        <end position="83"/>
    </location>
</feature>
<name>Q2FQV2_METHJ</name>
<dbReference type="OrthoDB" id="14794at2157"/>
<dbReference type="GeneID" id="3923624"/>
<keyword evidence="3" id="KW-1185">Reference proteome</keyword>
<accession>Q2FQV2</accession>
<dbReference type="STRING" id="323259.Mhun_0980"/>
<dbReference type="InParanoid" id="Q2FQV2"/>
<dbReference type="EnsemblBacteria" id="ABD40730">
    <property type="protein sequence ID" value="ABD40730"/>
    <property type="gene ID" value="Mhun_0980"/>
</dbReference>
<dbReference type="Proteomes" id="UP000001941">
    <property type="component" value="Chromosome"/>
</dbReference>
<dbReference type="Pfam" id="PF04457">
    <property type="entry name" value="MJ1316"/>
    <property type="match status" value="1"/>
</dbReference>
<dbReference type="EMBL" id="CP000254">
    <property type="protein sequence ID" value="ABD40730.1"/>
    <property type="molecule type" value="Genomic_DNA"/>
</dbReference>
<dbReference type="HOGENOM" id="CLU_172276_1_0_2"/>
<dbReference type="InterPro" id="IPR040459">
    <property type="entry name" value="MJ1316"/>
</dbReference>
<dbReference type="AlphaFoldDB" id="Q2FQV2"/>
<evidence type="ECO:0000313" key="2">
    <source>
        <dbReference type="EMBL" id="ABD40730.1"/>
    </source>
</evidence>
<dbReference type="RefSeq" id="WP_011448009.1">
    <property type="nucleotide sequence ID" value="NC_007796.1"/>
</dbReference>
<evidence type="ECO:0000259" key="1">
    <source>
        <dbReference type="Pfam" id="PF04457"/>
    </source>
</evidence>
<evidence type="ECO:0000313" key="3">
    <source>
        <dbReference type="Proteomes" id="UP000001941"/>
    </source>
</evidence>
<protein>
    <recommendedName>
        <fullName evidence="1">MJ1316 RNA cyclic group end recognition domain-containing protein</fullName>
    </recommendedName>
</protein>
<dbReference type="KEGG" id="mhu:Mhun_0980"/>
<organism evidence="2 3">
    <name type="scientific">Methanospirillum hungatei JF-1 (strain ATCC 27890 / DSM 864 / NBRC 100397 / JF-1)</name>
    <dbReference type="NCBI Taxonomy" id="323259"/>
    <lineage>
        <taxon>Archaea</taxon>
        <taxon>Methanobacteriati</taxon>
        <taxon>Methanobacteriota</taxon>
        <taxon>Stenosarchaea group</taxon>
        <taxon>Methanomicrobia</taxon>
        <taxon>Methanomicrobiales</taxon>
        <taxon>Methanospirillaceae</taxon>
        <taxon>Methanospirillum</taxon>
    </lineage>
</organism>
<reference evidence="3" key="1">
    <citation type="journal article" date="2016" name="Stand. Genomic Sci.">
        <title>Complete genome sequence of Methanospirillum hungatei type strain JF1.</title>
        <authorList>
            <person name="Gunsalus R.P."/>
            <person name="Cook L.E."/>
            <person name="Crable B."/>
            <person name="Rohlin L."/>
            <person name="McDonald E."/>
            <person name="Mouttaki H."/>
            <person name="Sieber J.R."/>
            <person name="Poweleit N."/>
            <person name="Zhou H."/>
            <person name="Lapidus A.L."/>
            <person name="Daligault H.E."/>
            <person name="Land M."/>
            <person name="Gilna P."/>
            <person name="Ivanova N."/>
            <person name="Kyrpides N."/>
            <person name="Culley D.E."/>
            <person name="McInerney M.J."/>
        </authorList>
    </citation>
    <scope>NUCLEOTIDE SEQUENCE [LARGE SCALE GENOMIC DNA]</scope>
    <source>
        <strain evidence="3">ATCC 27890 / DSM 864 / NBRC 100397 / JF-1</strain>
    </source>
</reference>
<gene>
    <name evidence="2" type="ordered locus">Mhun_0980</name>
</gene>